<name>A0ABV0ED49_9BURK</name>
<dbReference type="EMBL" id="JBAJEX010000002">
    <property type="protein sequence ID" value="MEO1766474.1"/>
    <property type="molecule type" value="Genomic_DNA"/>
</dbReference>
<evidence type="ECO:0000256" key="1">
    <source>
        <dbReference type="SAM" id="SignalP"/>
    </source>
</evidence>
<dbReference type="NCBIfam" id="TIGR02595">
    <property type="entry name" value="PEP_CTERM"/>
    <property type="match status" value="1"/>
</dbReference>
<proteinExistence type="predicted"/>
<organism evidence="3 4">
    <name type="scientific">Thiobacter aerophilum</name>
    <dbReference type="NCBI Taxonomy" id="3121275"/>
    <lineage>
        <taxon>Bacteria</taxon>
        <taxon>Pseudomonadati</taxon>
        <taxon>Pseudomonadota</taxon>
        <taxon>Betaproteobacteria</taxon>
        <taxon>Burkholderiales</taxon>
        <taxon>Thiobacteraceae</taxon>
        <taxon>Thiobacter</taxon>
    </lineage>
</organism>
<dbReference type="Proteomes" id="UP001482231">
    <property type="component" value="Unassembled WGS sequence"/>
</dbReference>
<dbReference type="RefSeq" id="WP_347307558.1">
    <property type="nucleotide sequence ID" value="NZ_JBAJEX010000002.1"/>
</dbReference>
<sequence length="282" mass="28960">MHNAFKQVLAAAGFALACAPMSASAFLQNWKFDPDGSGSASAFTVNEYLDYIGNSYIQNSISGSSFTFSDNGVFVVSGNDGTPWVGLNAKPVEITGLLQNATGSGTLGGSFTFNPGGTLTLYSHAGFDYGSTNGFFGANNGTPFATLSLVGGGGVVNTSGLPNGNISMIFAFTNLSCGYAFDSLGNDLCTLVPSLPPILFGFTTTNASYVANPSTNVKQEVAVELSCGGVANCGYGTSFNQPPTNFIVSNNGQFRLIPEPATLALLGGGLVALGLRRRKALA</sequence>
<dbReference type="NCBIfam" id="NF033554">
    <property type="entry name" value="floc_PepA"/>
    <property type="match status" value="1"/>
</dbReference>
<reference evidence="3 4" key="1">
    <citation type="submission" date="2024-02" db="EMBL/GenBank/DDBJ databases">
        <title>New thermophilic sulfur-oxidizing bacteria from a hot springs of the Uzon caldera (Kamchatka, Russia).</title>
        <authorList>
            <person name="Dukat A.M."/>
            <person name="Elcheninov A.G."/>
            <person name="Frolov E.N."/>
        </authorList>
    </citation>
    <scope>NUCLEOTIDE SEQUENCE [LARGE SCALE GENOMIC DNA]</scope>
    <source>
        <strain evidence="3 4">AK1</strain>
    </source>
</reference>
<keyword evidence="4" id="KW-1185">Reference proteome</keyword>
<evidence type="ECO:0000313" key="4">
    <source>
        <dbReference type="Proteomes" id="UP001482231"/>
    </source>
</evidence>
<dbReference type="Pfam" id="PF07589">
    <property type="entry name" value="PEP-CTERM"/>
    <property type="match status" value="1"/>
</dbReference>
<comment type="caution">
    <text evidence="3">The sequence shown here is derived from an EMBL/GenBank/DDBJ whole genome shotgun (WGS) entry which is preliminary data.</text>
</comment>
<protein>
    <submittedName>
        <fullName evidence="3">Flocculation-associated PEP-CTERM protein PepA</fullName>
    </submittedName>
</protein>
<accession>A0ABV0ED49</accession>
<feature type="signal peptide" evidence="1">
    <location>
        <begin position="1"/>
        <end position="25"/>
    </location>
</feature>
<keyword evidence="1" id="KW-0732">Signal</keyword>
<dbReference type="InterPro" id="IPR013424">
    <property type="entry name" value="Ice-binding_C"/>
</dbReference>
<evidence type="ECO:0000259" key="2">
    <source>
        <dbReference type="Pfam" id="PF07589"/>
    </source>
</evidence>
<feature type="domain" description="Ice-binding protein C-terminal" evidence="2">
    <location>
        <begin position="257"/>
        <end position="278"/>
    </location>
</feature>
<feature type="chain" id="PRO_5046946554" evidence="1">
    <location>
        <begin position="26"/>
        <end position="282"/>
    </location>
</feature>
<evidence type="ECO:0000313" key="3">
    <source>
        <dbReference type="EMBL" id="MEO1766474.1"/>
    </source>
</evidence>
<dbReference type="PROSITE" id="PS51257">
    <property type="entry name" value="PROKAR_LIPOPROTEIN"/>
    <property type="match status" value="1"/>
</dbReference>
<gene>
    <name evidence="3" type="primary">pepA</name>
    <name evidence="3" type="ORF">V6E02_04530</name>
</gene>